<name>A0ABW4QC73_9MICC</name>
<reference evidence="3" key="1">
    <citation type="journal article" date="2019" name="Int. J. Syst. Evol. Microbiol.">
        <title>The Global Catalogue of Microorganisms (GCM) 10K type strain sequencing project: providing services to taxonomists for standard genome sequencing and annotation.</title>
        <authorList>
            <consortium name="The Broad Institute Genomics Platform"/>
            <consortium name="The Broad Institute Genome Sequencing Center for Infectious Disease"/>
            <person name="Wu L."/>
            <person name="Ma J."/>
        </authorList>
    </citation>
    <scope>NUCLEOTIDE SEQUENCE [LARGE SCALE GENOMIC DNA]</scope>
    <source>
        <strain evidence="3">JCM 11496</strain>
    </source>
</reference>
<feature type="region of interest" description="Disordered" evidence="1">
    <location>
        <begin position="1"/>
        <end position="23"/>
    </location>
</feature>
<proteinExistence type="predicted"/>
<sequence>MADRPGFEGIKGTSRSATVAGLPSRGRARARGFISRITILPRAAAPQFAAVVSDDTPPSTAGFERRVHTSRPRSAQVRLVWIGQRRVPGIEAGTQIAFEGMVSPVDGMPTIYNPRYEIIGRPEAQQ</sequence>
<gene>
    <name evidence="2" type="ORF">ACFSFX_16015</name>
</gene>
<dbReference type="EMBL" id="JBHUGA010000067">
    <property type="protein sequence ID" value="MFD1848091.1"/>
    <property type="molecule type" value="Genomic_DNA"/>
</dbReference>
<evidence type="ECO:0000313" key="2">
    <source>
        <dbReference type="EMBL" id="MFD1848091.1"/>
    </source>
</evidence>
<accession>A0ABW4QC73</accession>
<evidence type="ECO:0000313" key="3">
    <source>
        <dbReference type="Proteomes" id="UP001597307"/>
    </source>
</evidence>
<keyword evidence="3" id="KW-1185">Reference proteome</keyword>
<organism evidence="2 3">
    <name type="scientific">Arthrobacter flavus</name>
    <dbReference type="NCBI Taxonomy" id="95172"/>
    <lineage>
        <taxon>Bacteria</taxon>
        <taxon>Bacillati</taxon>
        <taxon>Actinomycetota</taxon>
        <taxon>Actinomycetes</taxon>
        <taxon>Micrococcales</taxon>
        <taxon>Micrococcaceae</taxon>
        <taxon>Arthrobacter</taxon>
    </lineage>
</organism>
<dbReference type="RefSeq" id="WP_343881541.1">
    <property type="nucleotide sequence ID" value="NZ_BAAAIJ010000059.1"/>
</dbReference>
<dbReference type="Proteomes" id="UP001597307">
    <property type="component" value="Unassembled WGS sequence"/>
</dbReference>
<comment type="caution">
    <text evidence="2">The sequence shown here is derived from an EMBL/GenBank/DDBJ whole genome shotgun (WGS) entry which is preliminary data.</text>
</comment>
<evidence type="ECO:0000256" key="1">
    <source>
        <dbReference type="SAM" id="MobiDB-lite"/>
    </source>
</evidence>
<evidence type="ECO:0008006" key="4">
    <source>
        <dbReference type="Google" id="ProtNLM"/>
    </source>
</evidence>
<protein>
    <recommendedName>
        <fullName evidence="4">OB-fold nucleic acid binding domain-containing protein</fullName>
    </recommendedName>
</protein>